<feature type="compositionally biased region" description="Low complexity" evidence="1">
    <location>
        <begin position="218"/>
        <end position="233"/>
    </location>
</feature>
<feature type="region of interest" description="Disordered" evidence="1">
    <location>
        <begin position="200"/>
        <end position="233"/>
    </location>
</feature>
<evidence type="ECO:0000256" key="1">
    <source>
        <dbReference type="SAM" id="MobiDB-lite"/>
    </source>
</evidence>
<dbReference type="AlphaFoldDB" id="A0A0R3VVS0"/>
<dbReference type="EMBL" id="UYRS01000405">
    <property type="protein sequence ID" value="VDK23149.1"/>
    <property type="molecule type" value="Genomic_DNA"/>
</dbReference>
<evidence type="ECO:0000313" key="2">
    <source>
        <dbReference type="EMBL" id="VDK23149.1"/>
    </source>
</evidence>
<keyword evidence="3" id="KW-1185">Reference proteome</keyword>
<name>A0A0R3VVS0_TAEAS</name>
<gene>
    <name evidence="2" type="ORF">TASK_LOCUS1497</name>
</gene>
<accession>A0A0R3VVS0</accession>
<reference evidence="4" key="1">
    <citation type="submission" date="2017-02" db="UniProtKB">
        <authorList>
            <consortium name="WormBaseParasite"/>
        </authorList>
    </citation>
    <scope>IDENTIFICATION</scope>
</reference>
<organism evidence="4">
    <name type="scientific">Taenia asiatica</name>
    <name type="common">Asian tapeworm</name>
    <dbReference type="NCBI Taxonomy" id="60517"/>
    <lineage>
        <taxon>Eukaryota</taxon>
        <taxon>Metazoa</taxon>
        <taxon>Spiralia</taxon>
        <taxon>Lophotrochozoa</taxon>
        <taxon>Platyhelminthes</taxon>
        <taxon>Cestoda</taxon>
        <taxon>Eucestoda</taxon>
        <taxon>Cyclophyllidea</taxon>
        <taxon>Taeniidae</taxon>
        <taxon>Taenia</taxon>
    </lineage>
</organism>
<dbReference type="Proteomes" id="UP000282613">
    <property type="component" value="Unassembled WGS sequence"/>
</dbReference>
<proteinExistence type="predicted"/>
<protein>
    <submittedName>
        <fullName evidence="2 4">Uncharacterized protein</fullName>
    </submittedName>
</protein>
<evidence type="ECO:0000313" key="3">
    <source>
        <dbReference type="Proteomes" id="UP000282613"/>
    </source>
</evidence>
<reference evidence="2 3" key="2">
    <citation type="submission" date="2018-11" db="EMBL/GenBank/DDBJ databases">
        <authorList>
            <consortium name="Pathogen Informatics"/>
        </authorList>
    </citation>
    <scope>NUCLEOTIDE SEQUENCE [LARGE SCALE GENOMIC DNA]</scope>
</reference>
<evidence type="ECO:0000313" key="4">
    <source>
        <dbReference type="WBParaSite" id="TASK_0000149601-mRNA-1"/>
    </source>
</evidence>
<sequence length="233" mass="25794">MHDVPPFEVAVCYNFKAGLIGNEELVILLPINVVEDVVASGGQHAFTQATRLMSKQCPNLVGQCLAKVFTNLSVKREEIFKPLLLDSTEDSPESFDDTFIAMVLDVSRAFTTIAIQGVELTEKDDGLTSMNNQCHEPPYFAPPVQLRFDYRALFLRKSSVPEIHWAAFDLEHTLECLSEMAVEQTFNCHLAVIDSNRVRATEGHPSTGNEPPQDCALSSSTSPSCTSSIHRHL</sequence>
<dbReference type="WBParaSite" id="TASK_0000149601-mRNA-1">
    <property type="protein sequence ID" value="TASK_0000149601-mRNA-1"/>
    <property type="gene ID" value="TASK_0000149601"/>
</dbReference>